<evidence type="ECO:0000313" key="1">
    <source>
        <dbReference type="EMBL" id="GAA4662496.1"/>
    </source>
</evidence>
<name>A0ABP8VFT9_9HYPH</name>
<keyword evidence="2" id="KW-1185">Reference proteome</keyword>
<accession>A0ABP8VFT9</accession>
<evidence type="ECO:0000313" key="2">
    <source>
        <dbReference type="Proteomes" id="UP001501699"/>
    </source>
</evidence>
<organism evidence="1 2">
    <name type="scientific">Bartonella pachyuromydis</name>
    <dbReference type="NCBI Taxonomy" id="931097"/>
    <lineage>
        <taxon>Bacteria</taxon>
        <taxon>Pseudomonadati</taxon>
        <taxon>Pseudomonadota</taxon>
        <taxon>Alphaproteobacteria</taxon>
        <taxon>Hyphomicrobiales</taxon>
        <taxon>Bartonellaceae</taxon>
        <taxon>Bartonella</taxon>
    </lineage>
</organism>
<sequence length="67" mass="8150">MRLYHRIPLYFLLLDYSINYNGIQPLKKILNSLNYGVYVFPFKFVEKVQLSIYQSMLNIEVNLYRIK</sequence>
<reference evidence="2" key="1">
    <citation type="journal article" date="2019" name="Int. J. Syst. Evol. Microbiol.">
        <title>The Global Catalogue of Microorganisms (GCM) 10K type strain sequencing project: providing services to taxonomists for standard genome sequencing and annotation.</title>
        <authorList>
            <consortium name="The Broad Institute Genomics Platform"/>
            <consortium name="The Broad Institute Genome Sequencing Center for Infectious Disease"/>
            <person name="Wu L."/>
            <person name="Ma J."/>
        </authorList>
    </citation>
    <scope>NUCLEOTIDE SEQUENCE [LARGE SCALE GENOMIC DNA]</scope>
    <source>
        <strain evidence="2">JCM 17714</strain>
    </source>
</reference>
<protein>
    <submittedName>
        <fullName evidence="1">Uncharacterized protein</fullName>
    </submittedName>
</protein>
<dbReference type="EMBL" id="BAABJA010000004">
    <property type="protein sequence ID" value="GAA4662496.1"/>
    <property type="molecule type" value="Genomic_DNA"/>
</dbReference>
<comment type="caution">
    <text evidence="1">The sequence shown here is derived from an EMBL/GenBank/DDBJ whole genome shotgun (WGS) entry which is preliminary data.</text>
</comment>
<dbReference type="Proteomes" id="UP001501699">
    <property type="component" value="Unassembled WGS sequence"/>
</dbReference>
<proteinExistence type="predicted"/>
<gene>
    <name evidence="1" type="ORF">GCM10023262_08110</name>
</gene>